<keyword evidence="4" id="KW-1185">Reference proteome</keyword>
<evidence type="ECO:0000256" key="1">
    <source>
        <dbReference type="SAM" id="Coils"/>
    </source>
</evidence>
<dbReference type="Proteomes" id="UP001231189">
    <property type="component" value="Unassembled WGS sequence"/>
</dbReference>
<organism evidence="3 4">
    <name type="scientific">Lolium multiflorum</name>
    <name type="common">Italian ryegrass</name>
    <name type="synonym">Lolium perenne subsp. multiflorum</name>
    <dbReference type="NCBI Taxonomy" id="4521"/>
    <lineage>
        <taxon>Eukaryota</taxon>
        <taxon>Viridiplantae</taxon>
        <taxon>Streptophyta</taxon>
        <taxon>Embryophyta</taxon>
        <taxon>Tracheophyta</taxon>
        <taxon>Spermatophyta</taxon>
        <taxon>Magnoliopsida</taxon>
        <taxon>Liliopsida</taxon>
        <taxon>Poales</taxon>
        <taxon>Poaceae</taxon>
        <taxon>BOP clade</taxon>
        <taxon>Pooideae</taxon>
        <taxon>Poodae</taxon>
        <taxon>Poeae</taxon>
        <taxon>Poeae Chloroplast Group 2 (Poeae type)</taxon>
        <taxon>Loliodinae</taxon>
        <taxon>Loliinae</taxon>
        <taxon>Lolium</taxon>
    </lineage>
</organism>
<sequence length="336" mass="37634">MGKADVDSSEIQLHEKEISDFFDQLLAKRKEQQALHYELYKNISLQRRITLSQVDDIQAQKEKIADLEKQLAEAHGASSSLATASSELESLRSSHKDLETKLMEADLKREYARSSWRKRKPLGYNEDHRNQFSRDDLIRLVGEDCNDLISACRKICYNLAIKESGTCAVRDLIKRMDALLELVVDQASSARGSAQMSLAMCLARTPDLDIDLTTTGVPPDANVDALLNACSGYDTWIARRIRHDEFYDKVALPADEALEAEYDKEREAEARPIGSGDEGQFTWTSSKDKSKGGATSPKEEVEDYDDEGDVSSPAKETEDEQAQTEDEARSSTAKEK</sequence>
<proteinExistence type="predicted"/>
<comment type="caution">
    <text evidence="3">The sequence shown here is derived from an EMBL/GenBank/DDBJ whole genome shotgun (WGS) entry which is preliminary data.</text>
</comment>
<keyword evidence="1" id="KW-0175">Coiled coil</keyword>
<evidence type="ECO:0000313" key="3">
    <source>
        <dbReference type="EMBL" id="KAK1609363.1"/>
    </source>
</evidence>
<feature type="coiled-coil region" evidence="1">
    <location>
        <begin position="57"/>
        <end position="108"/>
    </location>
</feature>
<evidence type="ECO:0000256" key="2">
    <source>
        <dbReference type="SAM" id="MobiDB-lite"/>
    </source>
</evidence>
<protein>
    <submittedName>
        <fullName evidence="3">Uncharacterized protein</fullName>
    </submittedName>
</protein>
<gene>
    <name evidence="3" type="ORF">QYE76_033036</name>
</gene>
<dbReference type="EMBL" id="JAUUTY010000007">
    <property type="protein sequence ID" value="KAK1609363.1"/>
    <property type="molecule type" value="Genomic_DNA"/>
</dbReference>
<feature type="region of interest" description="Disordered" evidence="2">
    <location>
        <begin position="262"/>
        <end position="336"/>
    </location>
</feature>
<reference evidence="3" key="1">
    <citation type="submission" date="2023-07" db="EMBL/GenBank/DDBJ databases">
        <title>A chromosome-level genome assembly of Lolium multiflorum.</title>
        <authorList>
            <person name="Chen Y."/>
            <person name="Copetti D."/>
            <person name="Kolliker R."/>
            <person name="Studer B."/>
        </authorList>
    </citation>
    <scope>NUCLEOTIDE SEQUENCE</scope>
    <source>
        <strain evidence="3">02402/16</strain>
        <tissue evidence="3">Leaf</tissue>
    </source>
</reference>
<feature type="compositionally biased region" description="Basic and acidic residues" evidence="2">
    <location>
        <begin position="326"/>
        <end position="336"/>
    </location>
</feature>
<dbReference type="AlphaFoldDB" id="A0AAD8VLY0"/>
<feature type="compositionally biased region" description="Acidic residues" evidence="2">
    <location>
        <begin position="300"/>
        <end position="309"/>
    </location>
</feature>
<name>A0AAD8VLY0_LOLMU</name>
<evidence type="ECO:0000313" key="4">
    <source>
        <dbReference type="Proteomes" id="UP001231189"/>
    </source>
</evidence>
<accession>A0AAD8VLY0</accession>